<organism evidence="1">
    <name type="scientific">Aplanochytrium stocchinoi</name>
    <dbReference type="NCBI Taxonomy" id="215587"/>
    <lineage>
        <taxon>Eukaryota</taxon>
        <taxon>Sar</taxon>
        <taxon>Stramenopiles</taxon>
        <taxon>Bigyra</taxon>
        <taxon>Labyrinthulomycetes</taxon>
        <taxon>Thraustochytrida</taxon>
        <taxon>Thraustochytriidae</taxon>
        <taxon>Aplanochytrium</taxon>
    </lineage>
</organism>
<dbReference type="AlphaFoldDB" id="A0A7S3PMB8"/>
<dbReference type="EMBL" id="HBIN01018425">
    <property type="protein sequence ID" value="CAE0443997.1"/>
    <property type="molecule type" value="Transcribed_RNA"/>
</dbReference>
<protein>
    <recommendedName>
        <fullName evidence="2">GH15-like domain-containing protein</fullName>
    </recommendedName>
</protein>
<reference evidence="1" key="1">
    <citation type="submission" date="2021-01" db="EMBL/GenBank/DDBJ databases">
        <authorList>
            <person name="Corre E."/>
            <person name="Pelletier E."/>
            <person name="Niang G."/>
            <person name="Scheremetjew M."/>
            <person name="Finn R."/>
            <person name="Kale V."/>
            <person name="Holt S."/>
            <person name="Cochrane G."/>
            <person name="Meng A."/>
            <person name="Brown T."/>
            <person name="Cohen L."/>
        </authorList>
    </citation>
    <scope>NUCLEOTIDE SEQUENCE</scope>
    <source>
        <strain evidence="1">GSBS06</strain>
    </source>
</reference>
<name>A0A7S3PMB8_9STRA</name>
<proteinExistence type="predicted"/>
<evidence type="ECO:0000313" key="1">
    <source>
        <dbReference type="EMBL" id="CAE0443997.1"/>
    </source>
</evidence>
<accession>A0A7S3PMB8</accession>
<sequence>MRSALHSSQLKELIESVYGSWHGAASAVTFPLPLPSEEAGPCRHGQRRYLWTDSFAILNFLSMAHHRNLTSAHEGERECVEAAKHLAHTVKETLGYPRPDGNFPMLKRSDGRSGYVGLRIGKLEARSESDAGMAFDGQYWHYLDKWLFANSRLALYLEDKSMVGEVMMDAKEILEKFLSVNNNGTPQGLHWKLNTDMSPIVSLGRPRPSSDAVSAYVVYNVIEQTAKKLGYTKHSLEKEIEALRQVALQYSHAQLQIPNPLLVDPLGWGLNMWELQWLGPLEDKEHVKHRFCSFKDRAMDVSQAGGLPFRLYGAVLGGLLSEDKPTFKMAKSIVNDIESKLNTDSNADQGAISKVHGLFSINRVMFCSTIDPWAFSRQPHEELLDFFVSPIESKS</sequence>
<evidence type="ECO:0008006" key="2">
    <source>
        <dbReference type="Google" id="ProtNLM"/>
    </source>
</evidence>
<gene>
    <name evidence="1" type="ORF">ASTO00021_LOCUS14053</name>
</gene>